<keyword evidence="2" id="KW-1133">Transmembrane helix</keyword>
<accession>A0A067Q8D5</accession>
<dbReference type="Proteomes" id="UP000027265">
    <property type="component" value="Unassembled WGS sequence"/>
</dbReference>
<feature type="transmembrane region" description="Helical" evidence="2">
    <location>
        <begin position="79"/>
        <end position="100"/>
    </location>
</feature>
<dbReference type="EMBL" id="KL197710">
    <property type="protein sequence ID" value="KDQ63244.1"/>
    <property type="molecule type" value="Genomic_DNA"/>
</dbReference>
<protein>
    <submittedName>
        <fullName evidence="3">Uncharacterized protein</fullName>
    </submittedName>
</protein>
<name>A0A067Q8D5_9AGAM</name>
<keyword evidence="4" id="KW-1185">Reference proteome</keyword>
<evidence type="ECO:0000313" key="4">
    <source>
        <dbReference type="Proteomes" id="UP000027265"/>
    </source>
</evidence>
<keyword evidence="2" id="KW-0472">Membrane</keyword>
<sequence>MTTTSNLLTTGTPDTPFVTVTSHSVIGTPAPMPTAHPKWFLSSIATYPATTVSTPPPTPTPTPSSQPSTISGVPTEWKVLGIAVIAISVLGISVLCIVFFDTWWRFIKDVLCCGMGSKDSGGEEELVPDWEKRSWAVQLRDEGGCGGSHRYPSVEDLTAPEGVLCRKPSVKERQEGLGVLFPSRGNLFDDIISEPTEAYGISRGRVTATRTSQYETAPHANVGEIYPPKLSPSPTMTEAYGGIAA</sequence>
<evidence type="ECO:0000256" key="2">
    <source>
        <dbReference type="SAM" id="Phobius"/>
    </source>
</evidence>
<gene>
    <name evidence="3" type="ORF">JAAARDRAFT_29264</name>
</gene>
<dbReference type="OrthoDB" id="3266475at2759"/>
<evidence type="ECO:0000313" key="3">
    <source>
        <dbReference type="EMBL" id="KDQ63244.1"/>
    </source>
</evidence>
<feature type="region of interest" description="Disordered" evidence="1">
    <location>
        <begin position="51"/>
        <end position="70"/>
    </location>
</feature>
<dbReference type="InParanoid" id="A0A067Q8D5"/>
<evidence type="ECO:0000256" key="1">
    <source>
        <dbReference type="SAM" id="MobiDB-lite"/>
    </source>
</evidence>
<feature type="compositionally biased region" description="Pro residues" evidence="1">
    <location>
        <begin position="54"/>
        <end position="64"/>
    </location>
</feature>
<keyword evidence="2" id="KW-0812">Transmembrane</keyword>
<dbReference type="AlphaFoldDB" id="A0A067Q8D5"/>
<organism evidence="3 4">
    <name type="scientific">Jaapia argillacea MUCL 33604</name>
    <dbReference type="NCBI Taxonomy" id="933084"/>
    <lineage>
        <taxon>Eukaryota</taxon>
        <taxon>Fungi</taxon>
        <taxon>Dikarya</taxon>
        <taxon>Basidiomycota</taxon>
        <taxon>Agaricomycotina</taxon>
        <taxon>Agaricomycetes</taxon>
        <taxon>Agaricomycetidae</taxon>
        <taxon>Jaapiales</taxon>
        <taxon>Jaapiaceae</taxon>
        <taxon>Jaapia</taxon>
    </lineage>
</organism>
<proteinExistence type="predicted"/>
<reference evidence="4" key="1">
    <citation type="journal article" date="2014" name="Proc. Natl. Acad. Sci. U.S.A.">
        <title>Extensive sampling of basidiomycete genomes demonstrates inadequacy of the white-rot/brown-rot paradigm for wood decay fungi.</title>
        <authorList>
            <person name="Riley R."/>
            <person name="Salamov A.A."/>
            <person name="Brown D.W."/>
            <person name="Nagy L.G."/>
            <person name="Floudas D."/>
            <person name="Held B.W."/>
            <person name="Levasseur A."/>
            <person name="Lombard V."/>
            <person name="Morin E."/>
            <person name="Otillar R."/>
            <person name="Lindquist E.A."/>
            <person name="Sun H."/>
            <person name="LaButti K.M."/>
            <person name="Schmutz J."/>
            <person name="Jabbour D."/>
            <person name="Luo H."/>
            <person name="Baker S.E."/>
            <person name="Pisabarro A.G."/>
            <person name="Walton J.D."/>
            <person name="Blanchette R.A."/>
            <person name="Henrissat B."/>
            <person name="Martin F."/>
            <person name="Cullen D."/>
            <person name="Hibbett D.S."/>
            <person name="Grigoriev I.V."/>
        </authorList>
    </citation>
    <scope>NUCLEOTIDE SEQUENCE [LARGE SCALE GENOMIC DNA]</scope>
    <source>
        <strain evidence="4">MUCL 33604</strain>
    </source>
</reference>
<dbReference type="HOGENOM" id="CLU_1133724_0_0_1"/>